<evidence type="ECO:0008006" key="4">
    <source>
        <dbReference type="Google" id="ProtNLM"/>
    </source>
</evidence>
<keyword evidence="3" id="KW-1185">Reference proteome</keyword>
<dbReference type="RefSeq" id="WP_334659228.1">
    <property type="nucleotide sequence ID" value="NZ_JARULZ010000001.1"/>
</dbReference>
<gene>
    <name evidence="2" type="ORF">QBA35_19280</name>
</gene>
<dbReference type="EMBL" id="JARULZ010000001">
    <property type="protein sequence ID" value="MEH0635441.1"/>
    <property type="molecule type" value="Genomic_DNA"/>
</dbReference>
<name>A0ABU8AP32_9ACTN</name>
<reference evidence="2" key="1">
    <citation type="submission" date="2023-04" db="EMBL/GenBank/DDBJ databases">
        <title>Genomic diversity of scab-causing Streptomyces spp. in the province of Quebec, Canada.</title>
        <authorList>
            <person name="Biessy A."/>
            <person name="Cadieux M."/>
            <person name="Ciotola M."/>
            <person name="Filion M."/>
        </authorList>
    </citation>
    <scope>NUCLEOTIDE SEQUENCE</scope>
    <source>
        <strain evidence="2">B21-115</strain>
    </source>
</reference>
<protein>
    <recommendedName>
        <fullName evidence="4">Transposase</fullName>
    </recommendedName>
</protein>
<comment type="caution">
    <text evidence="2">The sequence shown here is derived from an EMBL/GenBank/DDBJ whole genome shotgun (WGS) entry which is preliminary data.</text>
</comment>
<proteinExistence type="predicted"/>
<evidence type="ECO:0000313" key="3">
    <source>
        <dbReference type="Proteomes" id="UP001310290"/>
    </source>
</evidence>
<feature type="compositionally biased region" description="Pro residues" evidence="1">
    <location>
        <begin position="25"/>
        <end position="36"/>
    </location>
</feature>
<feature type="region of interest" description="Disordered" evidence="1">
    <location>
        <begin position="1"/>
        <end position="39"/>
    </location>
</feature>
<evidence type="ECO:0000313" key="2">
    <source>
        <dbReference type="EMBL" id="MEH0635441.1"/>
    </source>
</evidence>
<sequence length="111" mass="11818">MGGPKGAARKGAPTAVRSKSEPYAVPLPDPDDPTPQRPGIRIYAPPVYCDHYDGARWSKRLAAIPTATYACACGKTDTARGLRAVAALVDNYNSHRTCCPLHNQQEGRAAA</sequence>
<accession>A0ABU8AP32</accession>
<dbReference type="Proteomes" id="UP001310290">
    <property type="component" value="Unassembled WGS sequence"/>
</dbReference>
<organism evidence="2 3">
    <name type="scientific">Streptomyces bottropensis</name>
    <dbReference type="NCBI Taxonomy" id="42235"/>
    <lineage>
        <taxon>Bacteria</taxon>
        <taxon>Bacillati</taxon>
        <taxon>Actinomycetota</taxon>
        <taxon>Actinomycetes</taxon>
        <taxon>Kitasatosporales</taxon>
        <taxon>Streptomycetaceae</taxon>
        <taxon>Streptomyces</taxon>
    </lineage>
</organism>
<evidence type="ECO:0000256" key="1">
    <source>
        <dbReference type="SAM" id="MobiDB-lite"/>
    </source>
</evidence>